<reference evidence="1 2" key="1">
    <citation type="submission" date="2016-06" db="EMBL/GenBank/DDBJ databases">
        <title>Genome sequence of Clostridium acetireducens DSM 10703.</title>
        <authorList>
            <person name="Poehlein A."/>
            <person name="Fluechter S."/>
            <person name="Duerre P."/>
            <person name="Daniel R."/>
        </authorList>
    </citation>
    <scope>NUCLEOTIDE SEQUENCE [LARGE SCALE GENOMIC DNA]</scope>
    <source>
        <strain evidence="1 2">DSM 10703</strain>
    </source>
</reference>
<dbReference type="Proteomes" id="UP000175744">
    <property type="component" value="Unassembled WGS sequence"/>
</dbReference>
<dbReference type="EMBL" id="LZFO01000002">
    <property type="protein sequence ID" value="OFI07581.1"/>
    <property type="molecule type" value="Genomic_DNA"/>
</dbReference>
<accession>A0A1E8F1R0</accession>
<gene>
    <name evidence="1" type="ORF">CLOACE_01850</name>
</gene>
<dbReference type="STRING" id="1121290.CLAOCE_01850"/>
<evidence type="ECO:0000313" key="1">
    <source>
        <dbReference type="EMBL" id="OFI07581.1"/>
    </source>
</evidence>
<proteinExistence type="predicted"/>
<organism evidence="1 2">
    <name type="scientific">Clostridium acetireducens DSM 10703</name>
    <dbReference type="NCBI Taxonomy" id="1121290"/>
    <lineage>
        <taxon>Bacteria</taxon>
        <taxon>Bacillati</taxon>
        <taxon>Bacillota</taxon>
        <taxon>Clostridia</taxon>
        <taxon>Eubacteriales</taxon>
        <taxon>Clostridiaceae</taxon>
        <taxon>Clostridium</taxon>
    </lineage>
</organism>
<comment type="caution">
    <text evidence="1">The sequence shown here is derived from an EMBL/GenBank/DDBJ whole genome shotgun (WGS) entry which is preliminary data.</text>
</comment>
<keyword evidence="2" id="KW-1185">Reference proteome</keyword>
<dbReference type="OrthoDB" id="1902109at2"/>
<evidence type="ECO:0000313" key="2">
    <source>
        <dbReference type="Proteomes" id="UP000175744"/>
    </source>
</evidence>
<name>A0A1E8F1R0_9CLOT</name>
<sequence>MFSNTALLQFSKEGAIYGDFKNILSNKINYRHMDKLKNCIQGKKIYITIECEEIYIKIFRIPKVSKNKIKYIISQEVNYYFNYVESIIFDYLIFKEEKEYIDIIVYCLNWNEGKFIKKFIYKCNLKKVSLLQFDILNYYKNHIKCSNYAFVFLHNTDLYFLACNKNKLVCNSININFSSKNYIKNFNDFIDKCNKINYVNTKFEKFYFCNFPYKEYIDYTNSYYNCEDLGEMCNREIILNTIKRRSLWKI</sequence>
<dbReference type="RefSeq" id="WP_070109158.1">
    <property type="nucleotide sequence ID" value="NZ_LZFO01000002.1"/>
</dbReference>
<dbReference type="AlphaFoldDB" id="A0A1E8F1R0"/>
<protein>
    <submittedName>
        <fullName evidence="1">Uncharacterized protein</fullName>
    </submittedName>
</protein>